<organism evidence="1 2">
    <name type="scientific">Nguyenibacter vanlangensis</name>
    <dbReference type="NCBI Taxonomy" id="1216886"/>
    <lineage>
        <taxon>Bacteria</taxon>
        <taxon>Pseudomonadati</taxon>
        <taxon>Pseudomonadota</taxon>
        <taxon>Alphaproteobacteria</taxon>
        <taxon>Acetobacterales</taxon>
        <taxon>Acetobacteraceae</taxon>
        <taxon>Nguyenibacter</taxon>
    </lineage>
</organism>
<gene>
    <name evidence="1" type="ORF">AAC691_17055</name>
</gene>
<dbReference type="RefSeq" id="WP_342627784.1">
    <property type="nucleotide sequence ID" value="NZ_CP152276.1"/>
</dbReference>
<evidence type="ECO:0000313" key="1">
    <source>
        <dbReference type="EMBL" id="XAE41966.1"/>
    </source>
</evidence>
<accession>A0ABZ3D396</accession>
<reference evidence="1 2" key="1">
    <citation type="submission" date="2024-04" db="EMBL/GenBank/DDBJ databases">
        <title>Complete genome sequence of Nguyenibacter vanlangesis HBCM-1154, a strain capable of nitrogen fixation, IAA production, and phosphorus solubilization isolated from sugarcane soil.</title>
        <authorList>
            <person name="MY HANH P."/>
        </authorList>
    </citation>
    <scope>NUCLEOTIDE SEQUENCE [LARGE SCALE GENOMIC DNA]</scope>
    <source>
        <strain evidence="1 2">HBCM 1154</strain>
    </source>
</reference>
<name>A0ABZ3D396_9PROT</name>
<keyword evidence="2" id="KW-1185">Reference proteome</keyword>
<evidence type="ECO:0000313" key="2">
    <source>
        <dbReference type="Proteomes" id="UP001449795"/>
    </source>
</evidence>
<protein>
    <submittedName>
        <fullName evidence="1">Uncharacterized protein</fullName>
    </submittedName>
</protein>
<sequence length="142" mass="15272">MRHFLSICGPLTRDADTMTAILDLSRYLDWQQADTTFLLIEGVNQFCARLGRELLRGPDGVAPRVLPATIKQLTVDRASDGSADTLIYRATGRGQIFGTTVRVEAMLTPASFEASAPPRAAVLTTVVVAAVETGREAKTHAA</sequence>
<proteinExistence type="predicted"/>
<dbReference type="EMBL" id="CP152276">
    <property type="protein sequence ID" value="XAE41966.1"/>
    <property type="molecule type" value="Genomic_DNA"/>
</dbReference>
<dbReference type="Proteomes" id="UP001449795">
    <property type="component" value="Chromosome"/>
</dbReference>